<proteinExistence type="predicted"/>
<dbReference type="AlphaFoldDB" id="A0A6N4RBH1"/>
<feature type="domain" description="VTT" evidence="2">
    <location>
        <begin position="57"/>
        <end position="160"/>
    </location>
</feature>
<keyword evidence="1" id="KW-0812">Transmembrane</keyword>
<dbReference type="InterPro" id="IPR032816">
    <property type="entry name" value="VTT_dom"/>
</dbReference>
<sequence length="197" mass="22144">MIFKQLRRLYDWTLKLANSRHATASLFGISFAESSFFPIPPDVMLIPMCVANRQKALWYAAVCTLGSALGGVAGYAIGYFLFETIGQGIINFYGLQHQMEVFTESFNLHGGWLIVIAGFTPLPYKLITIASGLFMYSLPLFFILSVLSRGARFFMVAGLLYYFGEPIRNFIEKRFELLTVVFSVLLIGGFVALKYLL</sequence>
<dbReference type="Pfam" id="PF09335">
    <property type="entry name" value="VTT_dom"/>
    <property type="match status" value="1"/>
</dbReference>
<name>A0A6N4RBH1_BLAVI</name>
<dbReference type="InterPro" id="IPR051311">
    <property type="entry name" value="DedA_domain"/>
</dbReference>
<evidence type="ECO:0000256" key="1">
    <source>
        <dbReference type="SAM" id="Phobius"/>
    </source>
</evidence>
<evidence type="ECO:0000313" key="3">
    <source>
        <dbReference type="EMBL" id="TKW61067.1"/>
    </source>
</evidence>
<protein>
    <submittedName>
        <fullName evidence="3">DedA family protein</fullName>
    </submittedName>
</protein>
<organism evidence="3 4">
    <name type="scientific">Blastochloris viridis</name>
    <name type="common">Rhodopseudomonas viridis</name>
    <dbReference type="NCBI Taxonomy" id="1079"/>
    <lineage>
        <taxon>Bacteria</taxon>
        <taxon>Pseudomonadati</taxon>
        <taxon>Pseudomonadota</taxon>
        <taxon>Alphaproteobacteria</taxon>
        <taxon>Hyphomicrobiales</taxon>
        <taxon>Blastochloridaceae</taxon>
        <taxon>Blastochloris</taxon>
    </lineage>
</organism>
<comment type="caution">
    <text evidence="3">The sequence shown here is derived from an EMBL/GenBank/DDBJ whole genome shotgun (WGS) entry which is preliminary data.</text>
</comment>
<accession>A0A6N4RBH1</accession>
<dbReference type="PANTHER" id="PTHR42709">
    <property type="entry name" value="ALKALINE PHOSPHATASE LIKE PROTEIN"/>
    <property type="match status" value="1"/>
</dbReference>
<reference evidence="3 4" key="1">
    <citation type="journal article" date="2017" name="Nat. Commun.">
        <title>In situ click chemistry generation of cyclooxygenase-2 inhibitors.</title>
        <authorList>
            <person name="Bhardwaj A."/>
            <person name="Kaur J."/>
            <person name="Wuest M."/>
            <person name="Wuest F."/>
        </authorList>
    </citation>
    <scope>NUCLEOTIDE SEQUENCE [LARGE SCALE GENOMIC DNA]</scope>
    <source>
        <strain evidence="3">S2_018_000_R2_106</strain>
    </source>
</reference>
<feature type="transmembrane region" description="Helical" evidence="1">
    <location>
        <begin position="175"/>
        <end position="196"/>
    </location>
</feature>
<keyword evidence="1" id="KW-1133">Transmembrane helix</keyword>
<feature type="transmembrane region" description="Helical" evidence="1">
    <location>
        <begin position="59"/>
        <end position="82"/>
    </location>
</feature>
<evidence type="ECO:0000313" key="4">
    <source>
        <dbReference type="Proteomes" id="UP000320948"/>
    </source>
</evidence>
<dbReference type="PANTHER" id="PTHR42709:SF11">
    <property type="entry name" value="DEDA FAMILY PROTEIN"/>
    <property type="match status" value="1"/>
</dbReference>
<gene>
    <name evidence="3" type="ORF">DI628_00080</name>
</gene>
<dbReference type="GO" id="GO:0005886">
    <property type="term" value="C:plasma membrane"/>
    <property type="evidence" value="ECO:0007669"/>
    <property type="project" value="TreeGrafter"/>
</dbReference>
<dbReference type="EMBL" id="VAFM01000001">
    <property type="protein sequence ID" value="TKW61067.1"/>
    <property type="molecule type" value="Genomic_DNA"/>
</dbReference>
<evidence type="ECO:0000259" key="2">
    <source>
        <dbReference type="Pfam" id="PF09335"/>
    </source>
</evidence>
<keyword evidence="1" id="KW-0472">Membrane</keyword>
<dbReference type="Proteomes" id="UP000320948">
    <property type="component" value="Unassembled WGS sequence"/>
</dbReference>